<protein>
    <recommendedName>
        <fullName evidence="4">Testis expressed 26</fullName>
    </recommendedName>
</protein>
<dbReference type="PANTHER" id="PTHR33769:SF1">
    <property type="entry name" value="TESTIS-EXPRESSED PROTEIN 26"/>
    <property type="match status" value="1"/>
</dbReference>
<gene>
    <name evidence="2" type="ORF">PECUL_23A045793</name>
</gene>
<keyword evidence="3" id="KW-1185">Reference proteome</keyword>
<sequence length="336" mass="38751">MISTISTQLNGDILKPKFMEQLSYLKERSNSATDKQKCDHLSKCLHLSSTLQGTKHPSVRDKTPTRPKTAMATLGGNMWNPYETSVNRDYFHRIGPPTQARRPKTSNGYRNPYHLTDPIGMSIYTDDFCFKPYSKPDLIRTATASGSRSHNPNPNKKPDFIAWRLPREQKHILLGTHSSSKKPPTDEEMQRTMKAQFCSTYKGDYLGIPQGYQVKYAINPPPDWKKEIPRPLDTESRFNYQVQPHPPELRDFTHKYGCYSNLHVPAKGVVPTVVYSHIQNQENKKQLTTYQRHFGKEYVNVLALTNSLDPEDLKLYLRSVPSEERRILERFLSHSD</sequence>
<evidence type="ECO:0008006" key="4">
    <source>
        <dbReference type="Google" id="ProtNLM"/>
    </source>
</evidence>
<accession>A0AAD1R9H4</accession>
<evidence type="ECO:0000256" key="1">
    <source>
        <dbReference type="SAM" id="MobiDB-lite"/>
    </source>
</evidence>
<dbReference type="AlphaFoldDB" id="A0AAD1R9H4"/>
<dbReference type="InterPro" id="IPR043460">
    <property type="entry name" value="MEDAG/TEX26"/>
</dbReference>
<dbReference type="GO" id="GO:0005737">
    <property type="term" value="C:cytoplasm"/>
    <property type="evidence" value="ECO:0007669"/>
    <property type="project" value="TreeGrafter"/>
</dbReference>
<reference evidence="2" key="1">
    <citation type="submission" date="2022-03" db="EMBL/GenBank/DDBJ databases">
        <authorList>
            <person name="Alioto T."/>
            <person name="Alioto T."/>
            <person name="Gomez Garrido J."/>
        </authorList>
    </citation>
    <scope>NUCLEOTIDE SEQUENCE</scope>
</reference>
<proteinExistence type="predicted"/>
<dbReference type="PANTHER" id="PTHR33769">
    <property type="entry name" value="TESTIS-EXPRESSED PROTEIN 26 ISOFORM X3"/>
    <property type="match status" value="1"/>
</dbReference>
<feature type="region of interest" description="Disordered" evidence="1">
    <location>
        <begin position="52"/>
        <end position="76"/>
    </location>
</feature>
<organism evidence="2 3">
    <name type="scientific">Pelobates cultripes</name>
    <name type="common">Western spadefoot toad</name>
    <dbReference type="NCBI Taxonomy" id="61616"/>
    <lineage>
        <taxon>Eukaryota</taxon>
        <taxon>Metazoa</taxon>
        <taxon>Chordata</taxon>
        <taxon>Craniata</taxon>
        <taxon>Vertebrata</taxon>
        <taxon>Euteleostomi</taxon>
        <taxon>Amphibia</taxon>
        <taxon>Batrachia</taxon>
        <taxon>Anura</taxon>
        <taxon>Pelobatoidea</taxon>
        <taxon>Pelobatidae</taxon>
        <taxon>Pelobates</taxon>
    </lineage>
</organism>
<dbReference type="EMBL" id="OW240912">
    <property type="protein sequence ID" value="CAH2225125.1"/>
    <property type="molecule type" value="Genomic_DNA"/>
</dbReference>
<evidence type="ECO:0000313" key="3">
    <source>
        <dbReference type="Proteomes" id="UP001295444"/>
    </source>
</evidence>
<name>A0AAD1R9H4_PELCU</name>
<evidence type="ECO:0000313" key="2">
    <source>
        <dbReference type="EMBL" id="CAH2225125.1"/>
    </source>
</evidence>
<dbReference type="Proteomes" id="UP001295444">
    <property type="component" value="Chromosome 01"/>
</dbReference>